<name>A0A0R3UNP4_MESCO</name>
<sequence>MQTPNASRPSLRPFYLPPKKQPSSAEIVRECRDWLHTVGTKRPYTPREANRSLFSNKNLPKSRPVTAETIESSEHDEEACDRGRDVAADENNLGSAFIDVAKDRGPQIRRPPTKPEAHSGSQVSPKVRTSRCKPPLLSPLKSEIRGLSKSPPGRSPASILTRRAVEKKRDSEKLSNTSLVEACSELDSGADARQSETDGLELRSLLDSLIGASSRLKGTASVRRPRPDEDSNDSEHDVVLEESSHTANCEEATLACVFNLLDRIKARLKNTNFVVKDTNLYKDIVSTLLSLAACRRCPRLRLKVADLGISLRVKGANLIRVCKLIYRVSKEPENDELFIEDKSFSHHICGVLGDLNLFTGETRPLSPLIDVTRGQLSTALESLLYVCGALKFLAASSVTGSTFRTPSMLQALSSIHTTLESFSHDLDKRCAVETGGGFDVIAENIYYVLLQITEIFCVIASSNFNEDWKSLVVDSGVIKCVLRGLSQHNPQSPSPSIRNEVCLNWARVLAHATEHAFICSYLTEDALTDYCRDFVRLILLRSDEPDFVIRLAYALGNIAARCNDARSSIFSSRQVLKDICQLCQRYSIELRRNALSEAEKEVVYTNQPFVGGAHSSANDVLVKLTRVIANATIGAEVGYLASIVPECITLLLEIACKSILSRLCKGEDEELLQNSLAGLNNITFHMNLDERPQLLSFQKIINKACLRLLNQFYVHADVCLGCVRVLGNLTRHPATRAALLQESSTNSDATNLVGRLMPLVDYSRDDLVYCALGVLVNLMLESPCWHDFYEIRGFQKMTEIIRAYAGIDWQIASLAGKVICNFLYFDVDLKVEHKREDLASVKFPAVELLGQEEQAELEALLLDLTDEDLVNSVQGDTRIHGVEGDVSHHCFQRSVWSADFLSVAAHLLAIMNGKA</sequence>
<dbReference type="GO" id="GO:0044782">
    <property type="term" value="P:cilium organization"/>
    <property type="evidence" value="ECO:0007669"/>
    <property type="project" value="TreeGrafter"/>
</dbReference>
<proteinExistence type="predicted"/>
<reference evidence="2 3" key="1">
    <citation type="submission" date="2018-10" db="EMBL/GenBank/DDBJ databases">
        <authorList>
            <consortium name="Pathogen Informatics"/>
        </authorList>
    </citation>
    <scope>NUCLEOTIDE SEQUENCE [LARGE SCALE GENOMIC DNA]</scope>
</reference>
<dbReference type="Proteomes" id="UP000267029">
    <property type="component" value="Unassembled WGS sequence"/>
</dbReference>
<dbReference type="PANTHER" id="PTHR21356">
    <property type="entry name" value="ARMADILLO REPEAT CONTAINING 2"/>
    <property type="match status" value="1"/>
</dbReference>
<evidence type="ECO:0008006" key="4">
    <source>
        <dbReference type="Google" id="ProtNLM"/>
    </source>
</evidence>
<feature type="compositionally biased region" description="Basic and acidic residues" evidence="1">
    <location>
        <begin position="225"/>
        <end position="242"/>
    </location>
</feature>
<dbReference type="EMBL" id="UXSR01005721">
    <property type="protein sequence ID" value="VDD83427.1"/>
    <property type="molecule type" value="Genomic_DNA"/>
</dbReference>
<dbReference type="SUPFAM" id="SSF48371">
    <property type="entry name" value="ARM repeat"/>
    <property type="match status" value="1"/>
</dbReference>
<dbReference type="InterPro" id="IPR038905">
    <property type="entry name" value="ARMC2"/>
</dbReference>
<dbReference type="STRING" id="53468.A0A0R3UNP4"/>
<dbReference type="InterPro" id="IPR011989">
    <property type="entry name" value="ARM-like"/>
</dbReference>
<dbReference type="AlphaFoldDB" id="A0A0R3UNP4"/>
<dbReference type="PANTHER" id="PTHR21356:SF1">
    <property type="entry name" value="ARMADILLO REPEAT-CONTAINING PROTEIN 2"/>
    <property type="match status" value="1"/>
</dbReference>
<evidence type="ECO:0000313" key="3">
    <source>
        <dbReference type="Proteomes" id="UP000267029"/>
    </source>
</evidence>
<feature type="region of interest" description="Disordered" evidence="1">
    <location>
        <begin position="1"/>
        <end position="23"/>
    </location>
</feature>
<dbReference type="InterPro" id="IPR016024">
    <property type="entry name" value="ARM-type_fold"/>
</dbReference>
<accession>A0A0R3UNP4</accession>
<feature type="compositionally biased region" description="Basic and acidic residues" evidence="1">
    <location>
        <begin position="163"/>
        <end position="173"/>
    </location>
</feature>
<dbReference type="OrthoDB" id="6265340at2759"/>
<protein>
    <recommendedName>
        <fullName evidence="4">Armadillo repeat-containing protein 2</fullName>
    </recommendedName>
</protein>
<organism evidence="2 3">
    <name type="scientific">Mesocestoides corti</name>
    <name type="common">Flatworm</name>
    <dbReference type="NCBI Taxonomy" id="53468"/>
    <lineage>
        <taxon>Eukaryota</taxon>
        <taxon>Metazoa</taxon>
        <taxon>Spiralia</taxon>
        <taxon>Lophotrochozoa</taxon>
        <taxon>Platyhelminthes</taxon>
        <taxon>Cestoda</taxon>
        <taxon>Eucestoda</taxon>
        <taxon>Cyclophyllidea</taxon>
        <taxon>Mesocestoididae</taxon>
        <taxon>Mesocestoides</taxon>
    </lineage>
</organism>
<gene>
    <name evidence="2" type="ORF">MCOS_LOCUS9430</name>
</gene>
<feature type="region of interest" description="Disordered" evidence="1">
    <location>
        <begin position="216"/>
        <end position="242"/>
    </location>
</feature>
<dbReference type="Gene3D" id="1.25.10.10">
    <property type="entry name" value="Leucine-rich Repeat Variant"/>
    <property type="match status" value="2"/>
</dbReference>
<evidence type="ECO:0000313" key="2">
    <source>
        <dbReference type="EMBL" id="VDD83427.1"/>
    </source>
</evidence>
<keyword evidence="3" id="KW-1185">Reference proteome</keyword>
<feature type="region of interest" description="Disordered" evidence="1">
    <location>
        <begin position="42"/>
        <end position="176"/>
    </location>
</feature>
<evidence type="ECO:0000256" key="1">
    <source>
        <dbReference type="SAM" id="MobiDB-lite"/>
    </source>
</evidence>